<dbReference type="RefSeq" id="WP_073609152.1">
    <property type="nucleotide sequence ID" value="NZ_MRCG01000010.1"/>
</dbReference>
<dbReference type="STRING" id="549789.NIES30_14675"/>
<evidence type="ECO:0000313" key="6">
    <source>
        <dbReference type="Proteomes" id="UP000185557"/>
    </source>
</evidence>
<feature type="region of interest" description="Disordered" evidence="3">
    <location>
        <begin position="357"/>
        <end position="390"/>
    </location>
</feature>
<evidence type="ECO:0000256" key="1">
    <source>
        <dbReference type="ARBA" id="ARBA00022670"/>
    </source>
</evidence>
<comment type="caution">
    <text evidence="5">The sequence shown here is derived from an EMBL/GenBank/DDBJ whole genome shotgun (WGS) entry which is preliminary data.</text>
</comment>
<dbReference type="Pfam" id="PF04151">
    <property type="entry name" value="PPC"/>
    <property type="match status" value="1"/>
</dbReference>
<dbReference type="Proteomes" id="UP000185557">
    <property type="component" value="Unassembled WGS sequence"/>
</dbReference>
<dbReference type="EMBL" id="MRCG01000010">
    <property type="protein sequence ID" value="OKH47204.1"/>
    <property type="molecule type" value="Genomic_DNA"/>
</dbReference>
<reference evidence="5 6" key="1">
    <citation type="submission" date="2016-11" db="EMBL/GenBank/DDBJ databases">
        <title>Draft Genome Sequences of Nine Cyanobacterial Strains from Diverse Habitats.</title>
        <authorList>
            <person name="Zhu T."/>
            <person name="Hou S."/>
            <person name="Lu X."/>
            <person name="Hess W.R."/>
        </authorList>
    </citation>
    <scope>NUCLEOTIDE SEQUENCE [LARGE SCALE GENOMIC DNA]</scope>
    <source>
        <strain evidence="5 6">NIES-30</strain>
    </source>
</reference>
<proteinExistence type="predicted"/>
<dbReference type="PANTHER" id="PTHR43343:SF3">
    <property type="entry name" value="PROTEASE DO-LIKE 8, CHLOROPLASTIC"/>
    <property type="match status" value="1"/>
</dbReference>
<dbReference type="SUPFAM" id="SSF50494">
    <property type="entry name" value="Trypsin-like serine proteases"/>
    <property type="match status" value="1"/>
</dbReference>
<dbReference type="InterPro" id="IPR001940">
    <property type="entry name" value="Peptidase_S1C"/>
</dbReference>
<keyword evidence="2" id="KW-0378">Hydrolase</keyword>
<gene>
    <name evidence="5" type="ORF">NIES30_14675</name>
</gene>
<dbReference type="InterPro" id="IPR007280">
    <property type="entry name" value="Peptidase_C_arc/bac"/>
</dbReference>
<evidence type="ECO:0000256" key="3">
    <source>
        <dbReference type="SAM" id="MobiDB-lite"/>
    </source>
</evidence>
<accession>A0A1U7J418</accession>
<keyword evidence="6" id="KW-1185">Reference proteome</keyword>
<dbReference type="Gene3D" id="2.40.10.120">
    <property type="match status" value="1"/>
</dbReference>
<name>A0A1U7J418_9CYAN</name>
<dbReference type="Pfam" id="PF13365">
    <property type="entry name" value="Trypsin_2"/>
    <property type="match status" value="1"/>
</dbReference>
<protein>
    <submittedName>
        <fullName evidence="5">Serine protease</fullName>
    </submittedName>
</protein>
<dbReference type="InterPro" id="IPR051201">
    <property type="entry name" value="Chloro_Bact_Ser_Proteases"/>
</dbReference>
<dbReference type="InterPro" id="IPR009003">
    <property type="entry name" value="Peptidase_S1_PA"/>
</dbReference>
<organism evidence="5 6">
    <name type="scientific">Phormidium tenue NIES-30</name>
    <dbReference type="NCBI Taxonomy" id="549789"/>
    <lineage>
        <taxon>Bacteria</taxon>
        <taxon>Bacillati</taxon>
        <taxon>Cyanobacteriota</taxon>
        <taxon>Cyanophyceae</taxon>
        <taxon>Oscillatoriophycideae</taxon>
        <taxon>Oscillatoriales</taxon>
        <taxon>Oscillatoriaceae</taxon>
        <taxon>Phormidium</taxon>
    </lineage>
</organism>
<keyword evidence="1 5" id="KW-0645">Protease</keyword>
<dbReference type="AlphaFoldDB" id="A0A1U7J418"/>
<dbReference type="OrthoDB" id="495674at2"/>
<evidence type="ECO:0000256" key="2">
    <source>
        <dbReference type="ARBA" id="ARBA00022801"/>
    </source>
</evidence>
<dbReference type="GO" id="GO:0004252">
    <property type="term" value="F:serine-type endopeptidase activity"/>
    <property type="evidence" value="ECO:0007669"/>
    <property type="project" value="InterPro"/>
</dbReference>
<dbReference type="PRINTS" id="PR00834">
    <property type="entry name" value="PROTEASES2C"/>
</dbReference>
<dbReference type="PANTHER" id="PTHR43343">
    <property type="entry name" value="PEPTIDASE S12"/>
    <property type="match status" value="1"/>
</dbReference>
<dbReference type="Gene3D" id="2.60.120.380">
    <property type="match status" value="2"/>
</dbReference>
<evidence type="ECO:0000259" key="4">
    <source>
        <dbReference type="Pfam" id="PF04151"/>
    </source>
</evidence>
<sequence>MAQAAVKRLASSSLALGAILAGITAIAPVRLTPLGTAPALAQSPVDEATTIRVYDQVSPAVVAIDTRDGGGSGSIVDPSGLILTNAHVVGTERVVTVRLSDGRSFQGDVVGYGQDRLDLAAVRLRGNPTGLPTVTLAPPNSVRVGQSAFAIGSPFGLQGTLTVGIVSRIDRDRNVIQTDAAINPGNSGGPLLNSAGQVIGVNTSIFTTGDSGGSVGIGFAIPTDAVQTFLASVRSGTATASAPADRTSREPIPIALGASVQGQLNDTSNVLPDGSFYNPYRFEGQAGQTVTIAMNSQEVDPYLILLASDRDDFSVQDDDSGGDLSARISVQLPYTGSYIILANSYGQGEAGRYQLQLSQTGGGQGGPTQTAPSGALLRQQGNLGPGDDTLQDGSYYQEFSFRGRAGQTVRLRLESPDFDTYLILLDENRNRLAENDDTNPDNTNSELAVTLPRDGTYSVIVNSYQAGDRGRFQLTVE</sequence>
<evidence type="ECO:0000313" key="5">
    <source>
        <dbReference type="EMBL" id="OKH47204.1"/>
    </source>
</evidence>
<dbReference type="GO" id="GO:0006508">
    <property type="term" value="P:proteolysis"/>
    <property type="evidence" value="ECO:0007669"/>
    <property type="project" value="UniProtKB-KW"/>
</dbReference>
<feature type="domain" description="Peptidase C-terminal archaeal/bacterial" evidence="4">
    <location>
        <begin position="399"/>
        <end position="463"/>
    </location>
</feature>